<protein>
    <submittedName>
        <fullName evidence="2">Uncharacterized protein</fullName>
    </submittedName>
</protein>
<feature type="compositionally biased region" description="Polar residues" evidence="1">
    <location>
        <begin position="263"/>
        <end position="292"/>
    </location>
</feature>
<feature type="compositionally biased region" description="Polar residues" evidence="1">
    <location>
        <begin position="206"/>
        <end position="215"/>
    </location>
</feature>
<feature type="region of interest" description="Disordered" evidence="1">
    <location>
        <begin position="159"/>
        <end position="193"/>
    </location>
</feature>
<name>A0A9P6D2F2_9AGAR</name>
<proteinExistence type="predicted"/>
<evidence type="ECO:0000313" key="2">
    <source>
        <dbReference type="EMBL" id="KAF9481060.1"/>
    </source>
</evidence>
<feature type="region of interest" description="Disordered" evidence="1">
    <location>
        <begin position="206"/>
        <end position="352"/>
    </location>
</feature>
<feature type="compositionally biased region" description="Polar residues" evidence="1">
    <location>
        <begin position="226"/>
        <end position="239"/>
    </location>
</feature>
<reference evidence="2" key="1">
    <citation type="submission" date="2020-11" db="EMBL/GenBank/DDBJ databases">
        <authorList>
            <consortium name="DOE Joint Genome Institute"/>
            <person name="Ahrendt S."/>
            <person name="Riley R."/>
            <person name="Andreopoulos W."/>
            <person name="Labutti K."/>
            <person name="Pangilinan J."/>
            <person name="Ruiz-Duenas F.J."/>
            <person name="Barrasa J.M."/>
            <person name="Sanchez-Garcia M."/>
            <person name="Camarero S."/>
            <person name="Miyauchi S."/>
            <person name="Serrano A."/>
            <person name="Linde D."/>
            <person name="Babiker R."/>
            <person name="Drula E."/>
            <person name="Ayuso-Fernandez I."/>
            <person name="Pacheco R."/>
            <person name="Padilla G."/>
            <person name="Ferreira P."/>
            <person name="Barriuso J."/>
            <person name="Kellner H."/>
            <person name="Castanera R."/>
            <person name="Alfaro M."/>
            <person name="Ramirez L."/>
            <person name="Pisabarro A.G."/>
            <person name="Kuo A."/>
            <person name="Tritt A."/>
            <person name="Lipzen A."/>
            <person name="He G."/>
            <person name="Yan M."/>
            <person name="Ng V."/>
            <person name="Cullen D."/>
            <person name="Martin F."/>
            <person name="Rosso M.-N."/>
            <person name="Henrissat B."/>
            <person name="Hibbett D."/>
            <person name="Martinez A.T."/>
            <person name="Grigoriev I.V."/>
        </authorList>
    </citation>
    <scope>NUCLEOTIDE SEQUENCE</scope>
    <source>
        <strain evidence="2">CIRM-BRFM 674</strain>
    </source>
</reference>
<feature type="compositionally biased region" description="Polar residues" evidence="1">
    <location>
        <begin position="177"/>
        <end position="193"/>
    </location>
</feature>
<gene>
    <name evidence="2" type="ORF">BDN70DRAFT_920075</name>
</gene>
<evidence type="ECO:0000256" key="1">
    <source>
        <dbReference type="SAM" id="MobiDB-lite"/>
    </source>
</evidence>
<comment type="caution">
    <text evidence="2">The sequence shown here is derived from an EMBL/GenBank/DDBJ whole genome shotgun (WGS) entry which is preliminary data.</text>
</comment>
<feature type="region of interest" description="Disordered" evidence="1">
    <location>
        <begin position="23"/>
        <end position="43"/>
    </location>
</feature>
<organism evidence="2 3">
    <name type="scientific">Pholiota conissans</name>
    <dbReference type="NCBI Taxonomy" id="109636"/>
    <lineage>
        <taxon>Eukaryota</taxon>
        <taxon>Fungi</taxon>
        <taxon>Dikarya</taxon>
        <taxon>Basidiomycota</taxon>
        <taxon>Agaricomycotina</taxon>
        <taxon>Agaricomycetes</taxon>
        <taxon>Agaricomycetidae</taxon>
        <taxon>Agaricales</taxon>
        <taxon>Agaricineae</taxon>
        <taxon>Strophariaceae</taxon>
        <taxon>Pholiota</taxon>
    </lineage>
</organism>
<sequence>MHLFRARTRRSSIAGDSAPVALRRLPRSRSPGSPSSNSSHISGILPTPGMLGILITDGVQMTIKYLEEISYSGPPPAKNIVIVEPVPAFRVGNQLPLFICGHHFLAVITDVNPYTHSILAGDVPRLSYYPDTEPLDIDPTIVSTTQNPQPIPDVLRKAAYPTPSPDIIPPNPLPSSQRPSSVALDTSRTYQESFQQAQTDFIAATSSLQTPSSSKMHPFPLPTNPPTGQVSHSSLQIVRNSPDHSPASHHRRRASDMVYTGRARTTSDMGESQISVPTRSRNNDDTQSNTSRITRRRLHSDAGSTQPRSNASLARSGTVHAQGAQPTRNLAARKPSPRLSLMDDPPTPASKTRSLLSIAAAKVKIPFTRHSGLTSGPALGLAPGWKEKISAPSAPMVTRTTLTTTDALLGGVLMTSGGKSDVAHSPIPEPGKLPTSVTYVDYSTPPVSGPSTVQGGRGDLLLDPLSTPERALRNRRHSEQPSVAGSATEHQRRRSKRDGYVPPAINPYEQHRQTTANGDPAISASRPPRPSSKVSSGKAKDLPSLPLPAFSPLMHSPSPESMKFGSEKEYAEKESRQGKNSKSLGNALDLTPPQSPRDVIARTSVCVLPEGNLAGPSSPQSHPRSPSEVPDLRPGSNPTSVSERQLSEFEFIGFEDALTNTYPQYAPYTSRSTLSFDSGIAAATEQMVASSSRQALTPNGSTSTVSTGGTRRWYYEPPLSHVTERSGEYGPFSPFSPPKSVTVGSGGELSQAQARALATLGSSKTRVISSG</sequence>
<feature type="compositionally biased region" description="Pro residues" evidence="1">
    <location>
        <begin position="162"/>
        <end position="173"/>
    </location>
</feature>
<dbReference type="EMBL" id="MU155184">
    <property type="protein sequence ID" value="KAF9481060.1"/>
    <property type="molecule type" value="Genomic_DNA"/>
</dbReference>
<feature type="compositionally biased region" description="Low complexity" evidence="1">
    <location>
        <begin position="520"/>
        <end position="553"/>
    </location>
</feature>
<feature type="compositionally biased region" description="Low complexity" evidence="1">
    <location>
        <begin position="28"/>
        <end position="43"/>
    </location>
</feature>
<feature type="region of interest" description="Disordered" evidence="1">
    <location>
        <begin position="725"/>
        <end position="748"/>
    </location>
</feature>
<feature type="compositionally biased region" description="Low complexity" evidence="1">
    <location>
        <begin position="616"/>
        <end position="627"/>
    </location>
</feature>
<keyword evidence="3" id="KW-1185">Reference proteome</keyword>
<dbReference type="OrthoDB" id="10655277at2759"/>
<feature type="compositionally biased region" description="Basic and acidic residues" evidence="1">
    <location>
        <begin position="565"/>
        <end position="577"/>
    </location>
</feature>
<evidence type="ECO:0000313" key="3">
    <source>
        <dbReference type="Proteomes" id="UP000807469"/>
    </source>
</evidence>
<accession>A0A9P6D2F2</accession>
<dbReference type="AlphaFoldDB" id="A0A9P6D2F2"/>
<feature type="region of interest" description="Disordered" evidence="1">
    <location>
        <begin position="441"/>
        <end position="598"/>
    </location>
</feature>
<feature type="region of interest" description="Disordered" evidence="1">
    <location>
        <begin position="610"/>
        <end position="643"/>
    </location>
</feature>
<dbReference type="Proteomes" id="UP000807469">
    <property type="component" value="Unassembled WGS sequence"/>
</dbReference>
<feature type="compositionally biased region" description="Polar residues" evidence="1">
    <location>
        <begin position="302"/>
        <end position="315"/>
    </location>
</feature>
<feature type="compositionally biased region" description="Polar residues" evidence="1">
    <location>
        <begin position="445"/>
        <end position="454"/>
    </location>
</feature>